<sequence length="127" mass="14800">MLNIKASFLKLLFKFEVVSDLPGRLRLKVNNYKRLPKESVEYQNYGIEAIKKLDGIKNVNFNFVIGTILIEYDKTKVDSKTIINWLELIKKLAVENERLINDLSEKSEEEARDIVFKILDINLANIK</sequence>
<dbReference type="RefSeq" id="WP_154537750.1">
    <property type="nucleotide sequence ID" value="NZ_JAQYHJ010000147.1"/>
</dbReference>
<protein>
    <submittedName>
        <fullName evidence="1">Cation transporter</fullName>
    </submittedName>
</protein>
<dbReference type="InterPro" id="IPR036163">
    <property type="entry name" value="HMA_dom_sf"/>
</dbReference>
<accession>A0A6N7WZY0</accession>
<evidence type="ECO:0000313" key="2">
    <source>
        <dbReference type="Proteomes" id="UP000440713"/>
    </source>
</evidence>
<dbReference type="AlphaFoldDB" id="A0A6N7WZY0"/>
<gene>
    <name evidence="1" type="ORF">FYJ71_05120</name>
</gene>
<reference evidence="1 2" key="1">
    <citation type="submission" date="2019-08" db="EMBL/GenBank/DDBJ databases">
        <title>In-depth cultivation of the pig gut microbiome towards novel bacterial diversity and tailored functional studies.</title>
        <authorList>
            <person name="Wylensek D."/>
            <person name="Hitch T.C.A."/>
            <person name="Clavel T."/>
        </authorList>
    </citation>
    <scope>NUCLEOTIDE SEQUENCE [LARGE SCALE GENOMIC DNA]</scope>
    <source>
        <strain evidence="1 2">WCA-SAB-591-4A-A</strain>
    </source>
</reference>
<organism evidence="1 2">
    <name type="scientific">Peptostreptococcus porci</name>
    <dbReference type="NCBI Taxonomy" id="2652282"/>
    <lineage>
        <taxon>Bacteria</taxon>
        <taxon>Bacillati</taxon>
        <taxon>Bacillota</taxon>
        <taxon>Clostridia</taxon>
        <taxon>Peptostreptococcales</taxon>
        <taxon>Peptostreptococcaceae</taxon>
        <taxon>Peptostreptococcus</taxon>
    </lineage>
</organism>
<proteinExistence type="predicted"/>
<dbReference type="SUPFAM" id="SSF55008">
    <property type="entry name" value="HMA, heavy metal-associated domain"/>
    <property type="match status" value="1"/>
</dbReference>
<evidence type="ECO:0000313" key="1">
    <source>
        <dbReference type="EMBL" id="MST62358.1"/>
    </source>
</evidence>
<comment type="caution">
    <text evidence="1">The sequence shown here is derived from an EMBL/GenBank/DDBJ whole genome shotgun (WGS) entry which is preliminary data.</text>
</comment>
<name>A0A6N7WZY0_9FIRM</name>
<dbReference type="EMBL" id="VUNE01000002">
    <property type="protein sequence ID" value="MST62358.1"/>
    <property type="molecule type" value="Genomic_DNA"/>
</dbReference>
<keyword evidence="2" id="KW-1185">Reference proteome</keyword>
<dbReference type="Pfam" id="PF19991">
    <property type="entry name" value="HMA_2"/>
    <property type="match status" value="1"/>
</dbReference>
<dbReference type="Proteomes" id="UP000440713">
    <property type="component" value="Unassembled WGS sequence"/>
</dbReference>
<dbReference type="GO" id="GO:0046872">
    <property type="term" value="F:metal ion binding"/>
    <property type="evidence" value="ECO:0007669"/>
    <property type="project" value="InterPro"/>
</dbReference>